<gene>
    <name evidence="2" type="ORF">PTD2_06389</name>
</gene>
<dbReference type="eggNOG" id="COG0457">
    <property type="taxonomic scope" value="Bacteria"/>
</dbReference>
<dbReference type="SUPFAM" id="SSF48452">
    <property type="entry name" value="TPR-like"/>
    <property type="match status" value="1"/>
</dbReference>
<sequence>MKIKMISLSIALLLSLPLSANEAASSHLVNLLDNQTYTDEYHALGNLNAAQLTAVTNIEHAIENEDFAQAHSLSDQLLQSDPNLAAAHYLKAKTSVVEGTDALLFSYSLAQQAKKHFLLAEKLAPTNAKFKLALMSFYLNTPAFFGGNASAAENLIAPITALSTHYGFLAKLAYSAEFKGKEELEKLISEAQSKHQTDLTLQLLLGLTLWQSQQPDLAEQQLLYLDSLDARSTKDDETKQLTRYYLGKFCLKNKSEPTKGIDALNVFIQNHIGNTDDDYLPWAHYYLAQLLLQTEQLEDAKQHFNWLINHQTDEKLIKLAKKKLKQLPNT</sequence>
<comment type="caution">
    <text evidence="2">The sequence shown here is derived from an EMBL/GenBank/DDBJ whole genome shotgun (WGS) entry which is preliminary data.</text>
</comment>
<accession>A4C7T3</accession>
<dbReference type="EMBL" id="AAOH01000003">
    <property type="protein sequence ID" value="EAR28648.1"/>
    <property type="molecule type" value="Genomic_DNA"/>
</dbReference>
<dbReference type="RefSeq" id="WP_009837910.1">
    <property type="nucleotide sequence ID" value="NZ_AAOH01000003.1"/>
</dbReference>
<dbReference type="Proteomes" id="UP000006201">
    <property type="component" value="Unassembled WGS sequence"/>
</dbReference>
<evidence type="ECO:0000313" key="3">
    <source>
        <dbReference type="Proteomes" id="UP000006201"/>
    </source>
</evidence>
<keyword evidence="1" id="KW-0732">Signal</keyword>
<proteinExistence type="predicted"/>
<dbReference type="AlphaFoldDB" id="A4C7T3"/>
<dbReference type="STRING" id="87626.PTD2_06389"/>
<dbReference type="InterPro" id="IPR011990">
    <property type="entry name" value="TPR-like_helical_dom_sf"/>
</dbReference>
<name>A4C7T3_9GAMM</name>
<feature type="chain" id="PRO_5002667231" evidence="1">
    <location>
        <begin position="21"/>
        <end position="330"/>
    </location>
</feature>
<dbReference type="HOGENOM" id="CLU_841642_0_0_6"/>
<evidence type="ECO:0000313" key="2">
    <source>
        <dbReference type="EMBL" id="EAR28648.1"/>
    </source>
</evidence>
<protein>
    <submittedName>
        <fullName evidence="2">Uncharacterized protein</fullName>
    </submittedName>
</protein>
<dbReference type="OrthoDB" id="1416278at2"/>
<organism evidence="2 3">
    <name type="scientific">Pseudoalteromonas tunicata D2</name>
    <dbReference type="NCBI Taxonomy" id="87626"/>
    <lineage>
        <taxon>Bacteria</taxon>
        <taxon>Pseudomonadati</taxon>
        <taxon>Pseudomonadota</taxon>
        <taxon>Gammaproteobacteria</taxon>
        <taxon>Alteromonadales</taxon>
        <taxon>Pseudoalteromonadaceae</taxon>
        <taxon>Pseudoalteromonas</taxon>
    </lineage>
</organism>
<reference evidence="2 3" key="1">
    <citation type="submission" date="2006-02" db="EMBL/GenBank/DDBJ databases">
        <authorList>
            <person name="Moran M.A."/>
            <person name="Kjelleberg S."/>
            <person name="Egan S."/>
            <person name="Saunders N."/>
            <person name="Thomas T."/>
            <person name="Ferriera S."/>
            <person name="Johnson J."/>
            <person name="Kravitz S."/>
            <person name="Halpern A."/>
            <person name="Remington K."/>
            <person name="Beeson K."/>
            <person name="Tran B."/>
            <person name="Rogers Y.-H."/>
            <person name="Friedman R."/>
            <person name="Venter J.C."/>
        </authorList>
    </citation>
    <scope>NUCLEOTIDE SEQUENCE [LARGE SCALE GENOMIC DNA]</scope>
    <source>
        <strain evidence="2 3">D2</strain>
    </source>
</reference>
<feature type="signal peptide" evidence="1">
    <location>
        <begin position="1"/>
        <end position="20"/>
    </location>
</feature>
<evidence type="ECO:0000256" key="1">
    <source>
        <dbReference type="SAM" id="SignalP"/>
    </source>
</evidence>
<keyword evidence="3" id="KW-1185">Reference proteome</keyword>
<dbReference type="Gene3D" id="1.25.40.10">
    <property type="entry name" value="Tetratricopeptide repeat domain"/>
    <property type="match status" value="1"/>
</dbReference>